<dbReference type="Gene3D" id="3.30.428.10">
    <property type="entry name" value="HIT-like"/>
    <property type="match status" value="1"/>
</dbReference>
<dbReference type="SUPFAM" id="SSF54197">
    <property type="entry name" value="HIT-like"/>
    <property type="match status" value="1"/>
</dbReference>
<dbReference type="OrthoDB" id="9799145at2"/>
<dbReference type="AlphaFoldDB" id="A0A4Q0XTV5"/>
<keyword evidence="4" id="KW-1185">Reference proteome</keyword>
<feature type="domain" description="HIT" evidence="2">
    <location>
        <begin position="1"/>
        <end position="92"/>
    </location>
</feature>
<reference evidence="3 4" key="1">
    <citation type="submission" date="2017-10" db="EMBL/GenBank/DDBJ databases">
        <title>Genomics of the genus Arcobacter.</title>
        <authorList>
            <person name="Perez-Cataluna A."/>
            <person name="Figueras M.J."/>
        </authorList>
    </citation>
    <scope>NUCLEOTIDE SEQUENCE [LARGE SCALE GENOMIC DNA]</scope>
    <source>
        <strain evidence="3 4">CECT 8987</strain>
    </source>
</reference>
<dbReference type="RefSeq" id="WP_128995012.1">
    <property type="nucleotide sequence ID" value="NZ_PDKN01000001.1"/>
</dbReference>
<dbReference type="Proteomes" id="UP000290657">
    <property type="component" value="Unassembled WGS sequence"/>
</dbReference>
<evidence type="ECO:0000313" key="3">
    <source>
        <dbReference type="EMBL" id="RXJ60876.1"/>
    </source>
</evidence>
<protein>
    <submittedName>
        <fullName evidence="3">HIT family protein</fullName>
    </submittedName>
</protein>
<evidence type="ECO:0000256" key="1">
    <source>
        <dbReference type="PROSITE-ProRule" id="PRU00464"/>
    </source>
</evidence>
<comment type="caution">
    <text evidence="3">The sequence shown here is derived from an EMBL/GenBank/DDBJ whole genome shotgun (WGS) entry which is preliminary data.</text>
</comment>
<dbReference type="PROSITE" id="PS51084">
    <property type="entry name" value="HIT_2"/>
    <property type="match status" value="1"/>
</dbReference>
<dbReference type="PIRSF" id="PIRSF000714">
    <property type="entry name" value="HIT"/>
    <property type="match status" value="1"/>
</dbReference>
<dbReference type="EMBL" id="PDKN01000001">
    <property type="protein sequence ID" value="RXJ60876.1"/>
    <property type="molecule type" value="Genomic_DNA"/>
</dbReference>
<proteinExistence type="predicted"/>
<dbReference type="GO" id="GO:0003824">
    <property type="term" value="F:catalytic activity"/>
    <property type="evidence" value="ECO:0007669"/>
    <property type="project" value="InterPro"/>
</dbReference>
<dbReference type="Pfam" id="PF01230">
    <property type="entry name" value="HIT"/>
    <property type="match status" value="1"/>
</dbReference>
<feature type="short sequence motif" description="Histidine triad motif" evidence="1">
    <location>
        <begin position="77"/>
        <end position="81"/>
    </location>
</feature>
<organism evidence="3 4">
    <name type="scientific">Candidatus Marinarcus aquaticus</name>
    <dbReference type="NCBI Taxonomy" id="2044504"/>
    <lineage>
        <taxon>Bacteria</taxon>
        <taxon>Pseudomonadati</taxon>
        <taxon>Campylobacterota</taxon>
        <taxon>Epsilonproteobacteria</taxon>
        <taxon>Campylobacterales</taxon>
        <taxon>Arcobacteraceae</taxon>
        <taxon>Candidatus Marinarcus</taxon>
    </lineage>
</organism>
<evidence type="ECO:0000259" key="2">
    <source>
        <dbReference type="PROSITE" id="PS51084"/>
    </source>
</evidence>
<dbReference type="InterPro" id="IPR011146">
    <property type="entry name" value="HIT-like"/>
</dbReference>
<sequence>MKEQLLYENEFIKIKIENNELPWLKIFTQEPYKEFSQCDMRTRLEIFQTLDIIEKEMLEYFEPEKINIASFGNYVPHVHFHIMARFKEDAYFPESVWGEKQRESKLKLKAFKPFFEQLLTKLEAPTS</sequence>
<name>A0A4Q0XTV5_9BACT</name>
<evidence type="ECO:0000313" key="4">
    <source>
        <dbReference type="Proteomes" id="UP000290657"/>
    </source>
</evidence>
<dbReference type="InterPro" id="IPR026026">
    <property type="entry name" value="HIT_Hint"/>
</dbReference>
<gene>
    <name evidence="3" type="ORF">CRV04_02360</name>
</gene>
<dbReference type="InterPro" id="IPR036265">
    <property type="entry name" value="HIT-like_sf"/>
</dbReference>
<accession>A0A4Q0XTV5</accession>